<reference evidence="8" key="1">
    <citation type="submission" date="2018-06" db="EMBL/GenBank/DDBJ databases">
        <authorList>
            <person name="Zhirakovskaya E."/>
        </authorList>
    </citation>
    <scope>NUCLEOTIDE SEQUENCE</scope>
</reference>
<evidence type="ECO:0000256" key="1">
    <source>
        <dbReference type="ARBA" id="ARBA00004651"/>
    </source>
</evidence>
<keyword evidence="5 6" id="KW-0472">Membrane</keyword>
<evidence type="ECO:0000256" key="6">
    <source>
        <dbReference type="SAM" id="Phobius"/>
    </source>
</evidence>
<evidence type="ECO:0000256" key="2">
    <source>
        <dbReference type="ARBA" id="ARBA00022475"/>
    </source>
</evidence>
<dbReference type="NCBIfam" id="NF009162">
    <property type="entry name" value="PRK12508.1"/>
    <property type="match status" value="1"/>
</dbReference>
<proteinExistence type="predicted"/>
<evidence type="ECO:0000256" key="3">
    <source>
        <dbReference type="ARBA" id="ARBA00022692"/>
    </source>
</evidence>
<dbReference type="EMBL" id="UOFO01000070">
    <property type="protein sequence ID" value="VAW85366.1"/>
    <property type="molecule type" value="Genomic_DNA"/>
</dbReference>
<keyword evidence="4 6" id="KW-1133">Transmembrane helix</keyword>
<evidence type="ECO:0000256" key="5">
    <source>
        <dbReference type="ARBA" id="ARBA00023136"/>
    </source>
</evidence>
<dbReference type="InterPro" id="IPR007182">
    <property type="entry name" value="MnhB"/>
</dbReference>
<keyword evidence="3 6" id="KW-0812">Transmembrane</keyword>
<dbReference type="PANTHER" id="PTHR33932">
    <property type="entry name" value="NA(+)/H(+) ANTIPORTER SUBUNIT B"/>
    <property type="match status" value="1"/>
</dbReference>
<feature type="transmembrane region" description="Helical" evidence="6">
    <location>
        <begin position="71"/>
        <end position="89"/>
    </location>
</feature>
<dbReference type="GO" id="GO:0005886">
    <property type="term" value="C:plasma membrane"/>
    <property type="evidence" value="ECO:0007669"/>
    <property type="project" value="UniProtKB-SubCell"/>
</dbReference>
<feature type="domain" description="Na+/H+ antiporter MnhB subunit-related protein" evidence="7">
    <location>
        <begin position="6"/>
        <end position="127"/>
    </location>
</feature>
<name>A0A3B0ZXQ3_9ZZZZ</name>
<feature type="transmembrane region" description="Helical" evidence="6">
    <location>
        <begin position="109"/>
        <end position="134"/>
    </location>
</feature>
<accession>A0A3B0ZXQ3</accession>
<feature type="transmembrane region" description="Helical" evidence="6">
    <location>
        <begin position="5"/>
        <end position="25"/>
    </location>
</feature>
<feature type="transmembrane region" description="Helical" evidence="6">
    <location>
        <begin position="37"/>
        <end position="59"/>
    </location>
</feature>
<dbReference type="PANTHER" id="PTHR33932:SF4">
    <property type="entry name" value="NA(+)_H(+) ANTIPORTER SUBUNIT B"/>
    <property type="match status" value="1"/>
</dbReference>
<gene>
    <name evidence="8" type="ORF">MNBD_GAMMA16-1651</name>
</gene>
<evidence type="ECO:0000259" key="7">
    <source>
        <dbReference type="Pfam" id="PF04039"/>
    </source>
</evidence>
<evidence type="ECO:0000313" key="8">
    <source>
        <dbReference type="EMBL" id="VAW85366.1"/>
    </source>
</evidence>
<dbReference type="InterPro" id="IPR050622">
    <property type="entry name" value="CPA3_antiporter_subunitB"/>
</dbReference>
<comment type="subcellular location">
    <subcellularLocation>
        <location evidence="1">Cell membrane</location>
        <topology evidence="1">Multi-pass membrane protein</topology>
    </subcellularLocation>
</comment>
<protein>
    <submittedName>
        <fullName evidence="8">Na(+) H(+) antiporter subunit B</fullName>
    </submittedName>
</protein>
<organism evidence="8">
    <name type="scientific">hydrothermal vent metagenome</name>
    <dbReference type="NCBI Taxonomy" id="652676"/>
    <lineage>
        <taxon>unclassified sequences</taxon>
        <taxon>metagenomes</taxon>
        <taxon>ecological metagenomes</taxon>
    </lineage>
</organism>
<keyword evidence="2" id="KW-1003">Cell membrane</keyword>
<dbReference type="AlphaFoldDB" id="A0A3B0ZXQ3"/>
<evidence type="ECO:0000256" key="4">
    <source>
        <dbReference type="ARBA" id="ARBA00022989"/>
    </source>
</evidence>
<dbReference type="Pfam" id="PF04039">
    <property type="entry name" value="MnhB"/>
    <property type="match status" value="1"/>
</dbReference>
<sequence>MTHNLILRIVSKLLIPLIILFALYVQFHGDFGPGGGFQAGVIFSTALILYALVFGLDAAEKIIPRPLLHQLAALGLVLYAGVGVVTMMLGGNYLEYGVLGSTQVSGQHLGILLIELGVGITVAAVMLIFFFSFAGRGRS</sequence>